<feature type="binding site" evidence="12">
    <location>
        <position position="23"/>
    </location>
    <ligand>
        <name>FMN</name>
        <dbReference type="ChEBI" id="CHEBI:58210"/>
    </ligand>
</feature>
<protein>
    <recommendedName>
        <fullName evidence="12">Dihydroorotate dehydrogenase</fullName>
        <shortName evidence="12">DHOD</shortName>
        <shortName evidence="12">DHODase</shortName>
        <shortName evidence="12">DHOdehase</shortName>
        <ecNumber evidence="12">1.3.-.-</ecNumber>
    </recommendedName>
</protein>
<dbReference type="EMBL" id="CP016379">
    <property type="protein sequence ID" value="AZR73005.1"/>
    <property type="molecule type" value="Genomic_DNA"/>
</dbReference>
<feature type="binding site" evidence="12">
    <location>
        <begin position="46"/>
        <end position="47"/>
    </location>
    <ligand>
        <name>FMN</name>
        <dbReference type="ChEBI" id="CHEBI:58210"/>
    </ligand>
</feature>
<dbReference type="PANTHER" id="PTHR48109">
    <property type="entry name" value="DIHYDROOROTATE DEHYDROGENASE (QUINONE), MITOCHONDRIAL-RELATED"/>
    <property type="match status" value="1"/>
</dbReference>
<dbReference type="InterPro" id="IPR013785">
    <property type="entry name" value="Aldolase_TIM"/>
</dbReference>
<evidence type="ECO:0000259" key="13">
    <source>
        <dbReference type="Pfam" id="PF01180"/>
    </source>
</evidence>
<dbReference type="UniPathway" id="UPA00070"/>
<feature type="binding site" evidence="12">
    <location>
        <position position="166"/>
    </location>
    <ligand>
        <name>FMN</name>
        <dbReference type="ChEBI" id="CHEBI:58210"/>
    </ligand>
</feature>
<feature type="active site" description="Nucleophile" evidence="12">
    <location>
        <position position="131"/>
    </location>
</feature>
<feature type="domain" description="Dihydroorotate dehydrogenase catalytic" evidence="13">
    <location>
        <begin position="8"/>
        <end position="284"/>
    </location>
</feature>
<comment type="pathway">
    <text evidence="3">Pyrimidine metabolism; UMP biosynthesis via de novo pathway; orotate from (S)-dihydroorotate (NAD(+) route): step 1/1.</text>
</comment>
<dbReference type="HAMAP" id="MF_00224">
    <property type="entry name" value="DHO_dh_type1"/>
    <property type="match status" value="1"/>
</dbReference>
<evidence type="ECO:0000256" key="10">
    <source>
        <dbReference type="ARBA" id="ARBA00023027"/>
    </source>
</evidence>
<dbReference type="InterPro" id="IPR049622">
    <property type="entry name" value="Dihydroorotate_DH_I"/>
</dbReference>
<comment type="subcellular location">
    <subcellularLocation>
        <location evidence="2 12">Cytoplasm</location>
    </subcellularLocation>
</comment>
<dbReference type="Gene3D" id="3.20.20.70">
    <property type="entry name" value="Aldolase class I"/>
    <property type="match status" value="1"/>
</dbReference>
<sequence>MMSRDLSIKLGRLILKNPILTASGTCGFGYELIPFLQELPGAIVLKGLTLEERKGNPTPRIAETPAGILNSIGLQNPGLRQFKEDVLPKLCNINTCLIANISGNTIEEYGILAEELSQLPEISAIEVNISCPNVKKGGIVFGTDPKEAYKVVRHVVEKSTVPVIAKLSPNVTDIREIALAVERAGADAISMINTLLGMKIDIKTGRPALGNIMGGLSGPAIRPIAVRMVYQTAQVVKIPIIGMGGIRNIEDVVEMLMAGASAVAIGTGTMIDPTLPSRLVRDLDEYCKQNNITDWKDIIGLALRRS</sequence>
<feature type="binding site" evidence="12">
    <location>
        <position position="192"/>
    </location>
    <ligand>
        <name>FMN</name>
        <dbReference type="ChEBI" id="CHEBI:58210"/>
    </ligand>
</feature>
<dbReference type="PROSITE" id="PS00911">
    <property type="entry name" value="DHODEHASE_1"/>
    <property type="match status" value="1"/>
</dbReference>
<dbReference type="InterPro" id="IPR024920">
    <property type="entry name" value="Dihydroorotate_DH_1"/>
</dbReference>
<evidence type="ECO:0000256" key="2">
    <source>
        <dbReference type="ARBA" id="ARBA00004496"/>
    </source>
</evidence>
<dbReference type="InterPro" id="IPR012135">
    <property type="entry name" value="Dihydroorotate_DH_1_2"/>
</dbReference>
<evidence type="ECO:0000256" key="5">
    <source>
        <dbReference type="ARBA" id="ARBA00022490"/>
    </source>
</evidence>
<feature type="binding site" evidence="12">
    <location>
        <position position="218"/>
    </location>
    <ligand>
        <name>FMN</name>
        <dbReference type="ChEBI" id="CHEBI:58210"/>
    </ligand>
</feature>
<dbReference type="Proteomes" id="UP000267250">
    <property type="component" value="Chromosome"/>
</dbReference>
<organism evidence="14 15">
    <name type="scientific">Anoxybacter fermentans</name>
    <dbReference type="NCBI Taxonomy" id="1323375"/>
    <lineage>
        <taxon>Bacteria</taxon>
        <taxon>Bacillati</taxon>
        <taxon>Bacillota</taxon>
        <taxon>Clostridia</taxon>
        <taxon>Halanaerobiales</taxon>
        <taxon>Anoxybacter</taxon>
    </lineage>
</organism>
<dbReference type="GO" id="GO:0005737">
    <property type="term" value="C:cytoplasm"/>
    <property type="evidence" value="ECO:0007669"/>
    <property type="project" value="UniProtKB-SubCell"/>
</dbReference>
<evidence type="ECO:0000256" key="11">
    <source>
        <dbReference type="ARBA" id="ARBA00048996"/>
    </source>
</evidence>
<feature type="binding site" evidence="12">
    <location>
        <begin position="70"/>
        <end position="74"/>
    </location>
    <ligand>
        <name>substrate</name>
    </ligand>
</feature>
<keyword evidence="7 12" id="KW-0288">FMN</keyword>
<dbReference type="CDD" id="cd04740">
    <property type="entry name" value="DHOD_1B_like"/>
    <property type="match status" value="1"/>
</dbReference>
<feature type="binding site" evidence="12">
    <location>
        <begin position="266"/>
        <end position="267"/>
    </location>
    <ligand>
        <name>FMN</name>
        <dbReference type="ChEBI" id="CHEBI:58210"/>
    </ligand>
</feature>
<comment type="similarity">
    <text evidence="4 12">Belongs to the dihydroorotate dehydrogenase family. Type 1 subfamily.</text>
</comment>
<evidence type="ECO:0000256" key="9">
    <source>
        <dbReference type="ARBA" id="ARBA00023002"/>
    </source>
</evidence>
<evidence type="ECO:0000256" key="7">
    <source>
        <dbReference type="ARBA" id="ARBA00022643"/>
    </source>
</evidence>
<dbReference type="NCBIfam" id="TIGR01037">
    <property type="entry name" value="pyrD_sub1_fam"/>
    <property type="match status" value="1"/>
</dbReference>
<evidence type="ECO:0000313" key="14">
    <source>
        <dbReference type="EMBL" id="AZR73005.1"/>
    </source>
</evidence>
<dbReference type="InterPro" id="IPR001295">
    <property type="entry name" value="Dihydroorotate_DH_CS"/>
</dbReference>
<feature type="binding site" evidence="12">
    <location>
        <begin position="193"/>
        <end position="194"/>
    </location>
    <ligand>
        <name>substrate</name>
    </ligand>
</feature>
<comment type="function">
    <text evidence="1">Catalyzes the conversion of dihydroorotate to orotate with NAD(+) as electron acceptor.</text>
</comment>
<evidence type="ECO:0000256" key="8">
    <source>
        <dbReference type="ARBA" id="ARBA00022975"/>
    </source>
</evidence>
<feature type="binding site" evidence="12">
    <location>
        <begin position="244"/>
        <end position="245"/>
    </location>
    <ligand>
        <name>FMN</name>
        <dbReference type="ChEBI" id="CHEBI:58210"/>
    </ligand>
</feature>
<reference evidence="14 15" key="1">
    <citation type="submission" date="2016-07" db="EMBL/GenBank/DDBJ databases">
        <title>Genome and transcriptome analysis of iron-reducing fermentative bacteria Anoxybacter fermentans.</title>
        <authorList>
            <person name="Zeng X."/>
            <person name="Shao Z."/>
        </authorList>
    </citation>
    <scope>NUCLEOTIDE SEQUENCE [LARGE SCALE GENOMIC DNA]</scope>
    <source>
        <strain evidence="14 15">DY22613</strain>
    </source>
</reference>
<dbReference type="FunFam" id="3.20.20.70:FF:000027">
    <property type="entry name" value="Dihydropyrimidine dehydrogenase [NADP(+)]"/>
    <property type="match status" value="1"/>
</dbReference>
<dbReference type="NCBIfam" id="NF005574">
    <property type="entry name" value="PRK07259.1"/>
    <property type="match status" value="1"/>
</dbReference>
<dbReference type="PANTHER" id="PTHR48109:SF1">
    <property type="entry name" value="DIHYDROOROTATE DEHYDROGENASE (FUMARATE)"/>
    <property type="match status" value="1"/>
</dbReference>
<dbReference type="PROSITE" id="PS00912">
    <property type="entry name" value="DHODEHASE_2"/>
    <property type="match status" value="1"/>
</dbReference>
<comment type="catalytic activity">
    <reaction evidence="11">
        <text>(S)-dihydroorotate + NAD(+) = orotate + NADH + H(+)</text>
        <dbReference type="Rhea" id="RHEA:13513"/>
        <dbReference type="ChEBI" id="CHEBI:15378"/>
        <dbReference type="ChEBI" id="CHEBI:30839"/>
        <dbReference type="ChEBI" id="CHEBI:30864"/>
        <dbReference type="ChEBI" id="CHEBI:57540"/>
        <dbReference type="ChEBI" id="CHEBI:57945"/>
        <dbReference type="EC" id="1.3.1.14"/>
    </reaction>
</comment>
<dbReference type="PIRSF" id="PIRSF000164">
    <property type="entry name" value="DHO_oxidase"/>
    <property type="match status" value="1"/>
</dbReference>
<keyword evidence="8 12" id="KW-0665">Pyrimidine biosynthesis</keyword>
<keyword evidence="10" id="KW-0520">NAD</keyword>
<evidence type="ECO:0000256" key="1">
    <source>
        <dbReference type="ARBA" id="ARBA00003616"/>
    </source>
</evidence>
<gene>
    <name evidence="12" type="primary">pyrD</name>
    <name evidence="14" type="ORF">BBF96_06105</name>
</gene>
<feature type="binding site" evidence="12">
    <location>
        <position position="46"/>
    </location>
    <ligand>
        <name>substrate</name>
    </ligand>
</feature>
<dbReference type="GO" id="GO:0004589">
    <property type="term" value="F:dihydroorotate dehydrogenase (NAD+) activity"/>
    <property type="evidence" value="ECO:0007669"/>
    <property type="project" value="UniProtKB-EC"/>
</dbReference>
<dbReference type="SUPFAM" id="SSF51395">
    <property type="entry name" value="FMN-linked oxidoreductases"/>
    <property type="match status" value="1"/>
</dbReference>
<dbReference type="KEGG" id="aft:BBF96_06105"/>
<dbReference type="GO" id="GO:0006207">
    <property type="term" value="P:'de novo' pyrimidine nucleobase biosynthetic process"/>
    <property type="evidence" value="ECO:0007669"/>
    <property type="project" value="InterPro"/>
</dbReference>
<dbReference type="EC" id="1.3.-.-" evidence="12"/>
<comment type="catalytic activity">
    <reaction evidence="12">
        <text>(S)-dihydroorotate + A = orotate + AH2</text>
        <dbReference type="Rhea" id="RHEA:18073"/>
        <dbReference type="ChEBI" id="CHEBI:13193"/>
        <dbReference type="ChEBI" id="CHEBI:17499"/>
        <dbReference type="ChEBI" id="CHEBI:30839"/>
        <dbReference type="ChEBI" id="CHEBI:30864"/>
    </reaction>
</comment>
<evidence type="ECO:0000313" key="15">
    <source>
        <dbReference type="Proteomes" id="UP000267250"/>
    </source>
</evidence>
<evidence type="ECO:0000256" key="4">
    <source>
        <dbReference type="ARBA" id="ARBA00008008"/>
    </source>
</evidence>
<feature type="binding site" evidence="12">
    <location>
        <position position="128"/>
    </location>
    <ligand>
        <name>substrate</name>
    </ligand>
</feature>
<dbReference type="Pfam" id="PF01180">
    <property type="entry name" value="DHO_dh"/>
    <property type="match status" value="1"/>
</dbReference>
<keyword evidence="5 12" id="KW-0963">Cytoplasm</keyword>
<keyword evidence="9 12" id="KW-0560">Oxidoreductase</keyword>
<accession>A0A3S9SXJ5</accession>
<comment type="cofactor">
    <cofactor evidence="12">
        <name>FMN</name>
        <dbReference type="ChEBI" id="CHEBI:58210"/>
    </cofactor>
    <text evidence="12">Binds 1 FMN per subunit.</text>
</comment>
<proteinExistence type="inferred from homology"/>
<evidence type="ECO:0000256" key="6">
    <source>
        <dbReference type="ARBA" id="ARBA00022630"/>
    </source>
</evidence>
<dbReference type="InterPro" id="IPR005720">
    <property type="entry name" value="Dihydroorotate_DH_cat"/>
</dbReference>
<dbReference type="InterPro" id="IPR033888">
    <property type="entry name" value="DHOD_1B"/>
</dbReference>
<name>A0A3S9SXJ5_9FIRM</name>
<keyword evidence="6 12" id="KW-0285">Flavoprotein</keyword>
<keyword evidence="15" id="KW-1185">Reference proteome</keyword>
<dbReference type="InterPro" id="IPR050074">
    <property type="entry name" value="DHO_dehydrogenase"/>
</dbReference>
<feature type="binding site" evidence="12">
    <location>
        <position position="128"/>
    </location>
    <ligand>
        <name>FMN</name>
        <dbReference type="ChEBI" id="CHEBI:58210"/>
    </ligand>
</feature>
<dbReference type="GO" id="GO:0044205">
    <property type="term" value="P:'de novo' UMP biosynthetic process"/>
    <property type="evidence" value="ECO:0007669"/>
    <property type="project" value="UniProtKB-UniRule"/>
</dbReference>
<evidence type="ECO:0000256" key="3">
    <source>
        <dbReference type="ARBA" id="ARBA00004715"/>
    </source>
</evidence>
<evidence type="ECO:0000256" key="12">
    <source>
        <dbReference type="HAMAP-Rule" id="MF_00224"/>
    </source>
</evidence>
<feature type="binding site" evidence="12">
    <location>
        <position position="100"/>
    </location>
    <ligand>
        <name>FMN</name>
        <dbReference type="ChEBI" id="CHEBI:58210"/>
    </ligand>
</feature>
<dbReference type="AlphaFoldDB" id="A0A3S9SXJ5"/>